<comment type="caution">
    <text evidence="4">The sequence shown here is derived from an EMBL/GenBank/DDBJ whole genome shotgun (WGS) entry which is preliminary data.</text>
</comment>
<evidence type="ECO:0000313" key="5">
    <source>
        <dbReference type="Proteomes" id="UP001595987"/>
    </source>
</evidence>
<evidence type="ECO:0000256" key="1">
    <source>
        <dbReference type="ARBA" id="ARBA00023125"/>
    </source>
</evidence>
<name>A0ABV9JGA5_9LACT</name>
<organism evidence="4 5">
    <name type="scientific">Lactococcus nasutitermitis</name>
    <dbReference type="NCBI Taxonomy" id="1652957"/>
    <lineage>
        <taxon>Bacteria</taxon>
        <taxon>Bacillati</taxon>
        <taxon>Bacillota</taxon>
        <taxon>Bacilli</taxon>
        <taxon>Lactobacillales</taxon>
        <taxon>Streptococcaceae</taxon>
        <taxon>Lactococcus</taxon>
    </lineage>
</organism>
<dbReference type="PANTHER" id="PTHR43479:SF7">
    <property type="entry name" value="TETR-FAMILY TRANSCRIPTIONAL REGULATOR"/>
    <property type="match status" value="1"/>
</dbReference>
<dbReference type="EMBL" id="JBHSGD010000005">
    <property type="protein sequence ID" value="MFC4652354.1"/>
    <property type="molecule type" value="Genomic_DNA"/>
</dbReference>
<sequence length="178" mass="21132">MSTDNRKDRTKTQLRNAMIQLLQEKSFDQISTTELVKVAKVSRSGFYTHYQDKYDMIEAYQQTLFETIQYVFEKNNGNLRATLLETYQFLNRNEIYAALLSENGSKEIHQFFLYKLKDLLESSFVPQNLTHKTFNKLEKIYISAYFSNAVFGITQLWIRRNKKETPEQLTEMLLKLII</sequence>
<keyword evidence="5" id="KW-1185">Reference proteome</keyword>
<feature type="domain" description="HTH tetR-type" evidence="3">
    <location>
        <begin position="8"/>
        <end position="68"/>
    </location>
</feature>
<gene>
    <name evidence="4" type="ORF">ACFO26_05470</name>
</gene>
<accession>A0ABV9JGA5</accession>
<dbReference type="InterPro" id="IPR050624">
    <property type="entry name" value="HTH-type_Tx_Regulator"/>
</dbReference>
<protein>
    <submittedName>
        <fullName evidence="4">TetR/AcrR family transcriptional regulator</fullName>
    </submittedName>
</protein>
<dbReference type="Gene3D" id="1.10.357.10">
    <property type="entry name" value="Tetracycline Repressor, domain 2"/>
    <property type="match status" value="1"/>
</dbReference>
<evidence type="ECO:0000313" key="4">
    <source>
        <dbReference type="EMBL" id="MFC4652354.1"/>
    </source>
</evidence>
<evidence type="ECO:0000259" key="3">
    <source>
        <dbReference type="PROSITE" id="PS50977"/>
    </source>
</evidence>
<dbReference type="InterPro" id="IPR039532">
    <property type="entry name" value="TetR_C_Firmicutes"/>
</dbReference>
<dbReference type="Pfam" id="PF00440">
    <property type="entry name" value="TetR_N"/>
    <property type="match status" value="1"/>
</dbReference>
<dbReference type="InterPro" id="IPR001647">
    <property type="entry name" value="HTH_TetR"/>
</dbReference>
<dbReference type="Proteomes" id="UP001595987">
    <property type="component" value="Unassembled WGS sequence"/>
</dbReference>
<evidence type="ECO:0000256" key="2">
    <source>
        <dbReference type="PROSITE-ProRule" id="PRU00335"/>
    </source>
</evidence>
<proteinExistence type="predicted"/>
<dbReference type="SUPFAM" id="SSF46689">
    <property type="entry name" value="Homeodomain-like"/>
    <property type="match status" value="1"/>
</dbReference>
<reference evidence="5" key="1">
    <citation type="journal article" date="2019" name="Int. J. Syst. Evol. Microbiol.">
        <title>The Global Catalogue of Microorganisms (GCM) 10K type strain sequencing project: providing services to taxonomists for standard genome sequencing and annotation.</title>
        <authorList>
            <consortium name="The Broad Institute Genomics Platform"/>
            <consortium name="The Broad Institute Genome Sequencing Center for Infectious Disease"/>
            <person name="Wu L."/>
            <person name="Ma J."/>
        </authorList>
    </citation>
    <scope>NUCLEOTIDE SEQUENCE [LARGE SCALE GENOMIC DNA]</scope>
    <source>
        <strain evidence="5">CCUG 63287</strain>
    </source>
</reference>
<feature type="DNA-binding region" description="H-T-H motif" evidence="2">
    <location>
        <begin position="31"/>
        <end position="50"/>
    </location>
</feature>
<keyword evidence="1 2" id="KW-0238">DNA-binding</keyword>
<dbReference type="Pfam" id="PF14278">
    <property type="entry name" value="TetR_C_8"/>
    <property type="match status" value="1"/>
</dbReference>
<dbReference type="PANTHER" id="PTHR43479">
    <property type="entry name" value="ACREF/ENVCD OPERON REPRESSOR-RELATED"/>
    <property type="match status" value="1"/>
</dbReference>
<dbReference type="InterPro" id="IPR009057">
    <property type="entry name" value="Homeodomain-like_sf"/>
</dbReference>
<dbReference type="RefSeq" id="WP_213534977.1">
    <property type="nucleotide sequence ID" value="NZ_BOVQ01000004.1"/>
</dbReference>
<dbReference type="PROSITE" id="PS50977">
    <property type="entry name" value="HTH_TETR_2"/>
    <property type="match status" value="1"/>
</dbReference>